<dbReference type="OMA" id="GNREYEP"/>
<accession>C6HQM8</accession>
<dbReference type="Proteomes" id="UP000002624">
    <property type="component" value="Unassembled WGS sequence"/>
</dbReference>
<dbReference type="VEuPathDB" id="FungiDB:HCDG_08700"/>
<dbReference type="AlphaFoldDB" id="C6HQM8"/>
<reference evidence="3" key="1">
    <citation type="submission" date="2009-05" db="EMBL/GenBank/DDBJ databases">
        <title>The genome sequence of Ajellomyces capsulatus strain H143.</title>
        <authorList>
            <person name="Champion M."/>
            <person name="Cuomo C.A."/>
            <person name="Ma L.-J."/>
            <person name="Henn M.R."/>
            <person name="Sil A."/>
            <person name="Goldman B."/>
            <person name="Young S.K."/>
            <person name="Kodira C.D."/>
            <person name="Zeng Q."/>
            <person name="Koehrsen M."/>
            <person name="Alvarado L."/>
            <person name="Berlin A.M."/>
            <person name="Borenstein D."/>
            <person name="Chen Z."/>
            <person name="Engels R."/>
            <person name="Freedman E."/>
            <person name="Gellesch M."/>
            <person name="Goldberg J."/>
            <person name="Griggs A."/>
            <person name="Gujja S."/>
            <person name="Heiman D.I."/>
            <person name="Hepburn T.A."/>
            <person name="Howarth C."/>
            <person name="Jen D."/>
            <person name="Larson L."/>
            <person name="Lewis B."/>
            <person name="Mehta T."/>
            <person name="Park D."/>
            <person name="Pearson M."/>
            <person name="Roberts A."/>
            <person name="Saif S."/>
            <person name="Shea T.D."/>
            <person name="Shenoy N."/>
            <person name="Sisk P."/>
            <person name="Stolte C."/>
            <person name="Sykes S."/>
            <person name="Walk T."/>
            <person name="White J."/>
            <person name="Yandava C."/>
            <person name="Klein B."/>
            <person name="McEwen J.G."/>
            <person name="Puccia R."/>
            <person name="Goldman G.H."/>
            <person name="Felipe M.S."/>
            <person name="Nino-Vega G."/>
            <person name="San-Blas G."/>
            <person name="Taylor J.W."/>
            <person name="Mendoza L."/>
            <person name="Galagan J.E."/>
            <person name="Nusbaum C."/>
            <person name="Birren B.W."/>
        </authorList>
    </citation>
    <scope>NUCLEOTIDE SEQUENCE [LARGE SCALE GENOMIC DNA]</scope>
    <source>
        <strain evidence="3">H143</strain>
    </source>
</reference>
<evidence type="ECO:0000313" key="3">
    <source>
        <dbReference type="Proteomes" id="UP000002624"/>
    </source>
</evidence>
<evidence type="ECO:0000256" key="1">
    <source>
        <dbReference type="SAM" id="MobiDB-lite"/>
    </source>
</evidence>
<evidence type="ECO:0000313" key="2">
    <source>
        <dbReference type="EMBL" id="EER37249.1"/>
    </source>
</evidence>
<organism evidence="2 3">
    <name type="scientific">Ajellomyces capsulatus (strain H143)</name>
    <name type="common">Darling's disease fungus</name>
    <name type="synonym">Histoplasma capsulatum</name>
    <dbReference type="NCBI Taxonomy" id="544712"/>
    <lineage>
        <taxon>Eukaryota</taxon>
        <taxon>Fungi</taxon>
        <taxon>Dikarya</taxon>
        <taxon>Ascomycota</taxon>
        <taxon>Pezizomycotina</taxon>
        <taxon>Eurotiomycetes</taxon>
        <taxon>Eurotiomycetidae</taxon>
        <taxon>Onygenales</taxon>
        <taxon>Ajellomycetaceae</taxon>
        <taxon>Histoplasma</taxon>
    </lineage>
</organism>
<proteinExistence type="predicted"/>
<sequence>MEHLFSDLETRTMKAKMMDPLNVVISPNYTRNSSGNREYEPEREGYASILSGRLDGRARKGQKGMYLLIQLIIQKFGHFKYWQILASPHFSFDFKELYIITVVRLHQSTRAHAEDQVLVNNKNMPNEAMQARYSTFVWTGSTFLRYSITVRRSTYADNERWKEPKRRERPAHIPDGADHDSTVEASLGLQGLLHLDPCTK</sequence>
<feature type="region of interest" description="Disordered" evidence="1">
    <location>
        <begin position="159"/>
        <end position="181"/>
    </location>
</feature>
<dbReference type="HOGENOM" id="CLU_1365921_0_0_1"/>
<dbReference type="EMBL" id="GG692435">
    <property type="protein sequence ID" value="EER37249.1"/>
    <property type="molecule type" value="Genomic_DNA"/>
</dbReference>
<name>C6HQM8_AJECH</name>
<protein>
    <submittedName>
        <fullName evidence="2">Uncharacterized protein</fullName>
    </submittedName>
</protein>
<gene>
    <name evidence="2" type="ORF">HCDG_08700</name>
</gene>